<evidence type="ECO:0000256" key="2">
    <source>
        <dbReference type="ARBA" id="ARBA00004123"/>
    </source>
</evidence>
<dbReference type="InterPro" id="IPR042530">
    <property type="entry name" value="EME1/EME2_C"/>
</dbReference>
<dbReference type="GO" id="GO:0048476">
    <property type="term" value="C:Holliday junction resolvase complex"/>
    <property type="evidence" value="ECO:0007669"/>
    <property type="project" value="InterPro"/>
</dbReference>
<evidence type="ECO:0000256" key="8">
    <source>
        <dbReference type="ARBA" id="ARBA00022842"/>
    </source>
</evidence>
<evidence type="ECO:0000256" key="13">
    <source>
        <dbReference type="SAM" id="MobiDB-lite"/>
    </source>
</evidence>
<evidence type="ECO:0000256" key="11">
    <source>
        <dbReference type="ARBA" id="ARBA00023242"/>
    </source>
</evidence>
<keyword evidence="12" id="KW-0469">Meiosis</keyword>
<comment type="caution">
    <text evidence="14">The sequence shown here is derived from an EMBL/GenBank/DDBJ whole genome shotgun (WGS) entry which is preliminary data.</text>
</comment>
<keyword evidence="7" id="KW-0378">Hydrolase</keyword>
<dbReference type="EMBL" id="JANBUM010000167">
    <property type="protein sequence ID" value="KAJ2782712.1"/>
    <property type="molecule type" value="Genomic_DNA"/>
</dbReference>
<dbReference type="Gene3D" id="1.10.150.670">
    <property type="entry name" value="Crossover junction endonuclease EME1, DNA-binding domain"/>
    <property type="match status" value="1"/>
</dbReference>
<evidence type="ECO:0000256" key="7">
    <source>
        <dbReference type="ARBA" id="ARBA00022801"/>
    </source>
</evidence>
<keyword evidence="8" id="KW-0460">Magnesium</keyword>
<evidence type="ECO:0000313" key="15">
    <source>
        <dbReference type="Proteomes" id="UP001140172"/>
    </source>
</evidence>
<dbReference type="GO" id="GO:0005634">
    <property type="term" value="C:nucleus"/>
    <property type="evidence" value="ECO:0007669"/>
    <property type="project" value="UniProtKB-SubCell"/>
</dbReference>
<evidence type="ECO:0000256" key="3">
    <source>
        <dbReference type="ARBA" id="ARBA00022722"/>
    </source>
</evidence>
<dbReference type="GO" id="GO:0031297">
    <property type="term" value="P:replication fork processing"/>
    <property type="evidence" value="ECO:0007669"/>
    <property type="project" value="TreeGrafter"/>
</dbReference>
<evidence type="ECO:0000256" key="9">
    <source>
        <dbReference type="ARBA" id="ARBA00023172"/>
    </source>
</evidence>
<keyword evidence="9" id="KW-0233">DNA recombination</keyword>
<protein>
    <recommendedName>
        <fullName evidence="16">ERCC4 domain-containing protein</fullName>
    </recommendedName>
</protein>
<dbReference type="PANTHER" id="PTHR21077">
    <property type="entry name" value="EME1 PROTEIN"/>
    <property type="match status" value="1"/>
</dbReference>
<evidence type="ECO:0000256" key="5">
    <source>
        <dbReference type="ARBA" id="ARBA00022759"/>
    </source>
</evidence>
<keyword evidence="15" id="KW-1185">Reference proteome</keyword>
<sequence length="695" mass="75929">MYSGPDPQTEVIDLSSGSDIAAIADINDTSVHVVSETIRTASTPGHMAAPSARRISAAICLTPDTPDLPSPSALLGVETTRAPRQSLLVRSPTLLHTGYTPDDTLGLLTRREALEMPSSPPELPGDDDDDDEVLAFVDERVSPPPDAYRGFRASLEGPVVLDVGSSMLGRPRAPALDSEGSALSTDVLDSSDEEGGYRRLFGPQKLARRAQSMDDEVLSISTDPSRLPSSVGAAGRVLQSEGPVDTCSSDSLSIPWLAGLASSRALLQAPGGAKRSRREREAERREERERQRALRAEERRQREQLRLVERGINGANRKKADVAELLRDMTVVADPGLGGFGQQQRETGDAQDTDEGDGSAADMHPVFGVLQQAGVTWRAESQSPVSSVRWEMRLRRKWDASLNLYVPLSHVRVSRVRSVAMVVVDCRVFTDMVAADRLAARLEIWRASLVVKRLLVVVVGLQKQMRRAATQETREFARQMRRHLKDNGGTPSRSDRPRARRQQQQQQQPEAAAVSLSDEDVERALLKAHLACPWTVWTTQCADAKALGKILLQTTGDVALSEYFRRGDDNDGFVGDEEDSLPAGAGFVTEDVVSALHAVAVRSGADLADSWVEALTQIPKVTKPVARSIAALYPTPRRLFDAWDALETPEEREHMLAHILVAGAAVGGRRLGPVMSQRIFRMFNEPDPTRPFVDL</sequence>
<evidence type="ECO:0008006" key="16">
    <source>
        <dbReference type="Google" id="ProtNLM"/>
    </source>
</evidence>
<feature type="region of interest" description="Disordered" evidence="13">
    <location>
        <begin position="336"/>
        <end position="362"/>
    </location>
</feature>
<evidence type="ECO:0000313" key="14">
    <source>
        <dbReference type="EMBL" id="KAJ2782712.1"/>
    </source>
</evidence>
<reference evidence="14" key="1">
    <citation type="submission" date="2022-07" db="EMBL/GenBank/DDBJ databases">
        <title>Phylogenomic reconstructions and comparative analyses of Kickxellomycotina fungi.</title>
        <authorList>
            <person name="Reynolds N.K."/>
            <person name="Stajich J.E."/>
            <person name="Barry K."/>
            <person name="Grigoriev I.V."/>
            <person name="Crous P."/>
            <person name="Smith M.E."/>
        </authorList>
    </citation>
    <scope>NUCLEOTIDE SEQUENCE</scope>
    <source>
        <strain evidence="14">BCRC 34489</strain>
    </source>
</reference>
<dbReference type="GO" id="GO:0006302">
    <property type="term" value="P:double-strand break repair"/>
    <property type="evidence" value="ECO:0007669"/>
    <property type="project" value="TreeGrafter"/>
</dbReference>
<feature type="region of interest" description="Disordered" evidence="13">
    <location>
        <begin position="171"/>
        <end position="195"/>
    </location>
</feature>
<name>A0A9W8HJF1_9FUNG</name>
<feature type="region of interest" description="Disordered" evidence="13">
    <location>
        <begin position="481"/>
        <end position="514"/>
    </location>
</feature>
<feature type="region of interest" description="Disordered" evidence="13">
    <location>
        <begin position="268"/>
        <end position="287"/>
    </location>
</feature>
<keyword evidence="10" id="KW-0234">DNA repair</keyword>
<comment type="subcellular location">
    <subcellularLocation>
        <location evidence="2">Nucleus</location>
    </subcellularLocation>
</comment>
<organism evidence="14 15">
    <name type="scientific">Coemansia interrupta</name>
    <dbReference type="NCBI Taxonomy" id="1126814"/>
    <lineage>
        <taxon>Eukaryota</taxon>
        <taxon>Fungi</taxon>
        <taxon>Fungi incertae sedis</taxon>
        <taxon>Zoopagomycota</taxon>
        <taxon>Kickxellomycotina</taxon>
        <taxon>Kickxellomycetes</taxon>
        <taxon>Kickxellales</taxon>
        <taxon>Kickxellaceae</taxon>
        <taxon>Coemansia</taxon>
    </lineage>
</organism>
<evidence type="ECO:0000256" key="12">
    <source>
        <dbReference type="ARBA" id="ARBA00023254"/>
    </source>
</evidence>
<keyword evidence="5" id="KW-0255">Endonuclease</keyword>
<dbReference type="Proteomes" id="UP001140172">
    <property type="component" value="Unassembled WGS sequence"/>
</dbReference>
<dbReference type="InterPro" id="IPR033310">
    <property type="entry name" value="Mms4/EME1/EME2"/>
</dbReference>
<dbReference type="GO" id="GO:0008821">
    <property type="term" value="F:crossover junction DNA endonuclease activity"/>
    <property type="evidence" value="ECO:0007669"/>
    <property type="project" value="TreeGrafter"/>
</dbReference>
<evidence type="ECO:0000256" key="1">
    <source>
        <dbReference type="ARBA" id="ARBA00001946"/>
    </source>
</evidence>
<dbReference type="Pfam" id="PF21292">
    <property type="entry name" value="EME1-MUS81_C"/>
    <property type="match status" value="1"/>
</dbReference>
<comment type="cofactor">
    <cofactor evidence="1">
        <name>Mg(2+)</name>
        <dbReference type="ChEBI" id="CHEBI:18420"/>
    </cofactor>
</comment>
<feature type="compositionally biased region" description="Basic and acidic residues" evidence="13">
    <location>
        <begin position="278"/>
        <end position="287"/>
    </location>
</feature>
<keyword evidence="3" id="KW-0540">Nuclease</keyword>
<dbReference type="OrthoDB" id="343092at2759"/>
<evidence type="ECO:0000256" key="10">
    <source>
        <dbReference type="ARBA" id="ARBA00023204"/>
    </source>
</evidence>
<gene>
    <name evidence="14" type="ORF">GGI15_002828</name>
</gene>
<dbReference type="Gene3D" id="3.40.50.10130">
    <property type="match status" value="1"/>
</dbReference>
<dbReference type="GO" id="GO:0031573">
    <property type="term" value="P:mitotic intra-S DNA damage checkpoint signaling"/>
    <property type="evidence" value="ECO:0007669"/>
    <property type="project" value="TreeGrafter"/>
</dbReference>
<evidence type="ECO:0000256" key="6">
    <source>
        <dbReference type="ARBA" id="ARBA00022763"/>
    </source>
</evidence>
<accession>A0A9W8HJF1</accession>
<keyword evidence="4" id="KW-0479">Metal-binding</keyword>
<proteinExistence type="predicted"/>
<evidence type="ECO:0000256" key="4">
    <source>
        <dbReference type="ARBA" id="ARBA00022723"/>
    </source>
</evidence>
<dbReference type="AlphaFoldDB" id="A0A9W8HJF1"/>
<feature type="compositionally biased region" description="Low complexity" evidence="13">
    <location>
        <begin position="502"/>
        <end position="513"/>
    </location>
</feature>
<dbReference type="GO" id="GO:0000712">
    <property type="term" value="P:resolution of meiotic recombination intermediates"/>
    <property type="evidence" value="ECO:0007669"/>
    <property type="project" value="TreeGrafter"/>
</dbReference>
<keyword evidence="11" id="KW-0539">Nucleus</keyword>
<dbReference type="GO" id="GO:0046872">
    <property type="term" value="F:metal ion binding"/>
    <property type="evidence" value="ECO:0007669"/>
    <property type="project" value="UniProtKB-KW"/>
</dbReference>
<keyword evidence="6" id="KW-0227">DNA damage</keyword>
<dbReference type="PANTHER" id="PTHR21077:SF5">
    <property type="entry name" value="CROSSOVER JUNCTION ENDONUCLEASE MMS4"/>
    <property type="match status" value="1"/>
</dbReference>